<sequence>MLLPQELVEIILDELPADDLGSLSSCSMACRDFAALARPRVFHTIRLMPPKTAENQTQCQKFHRLLTFSAHLAPLVKDLRIVDGNDRDYDWNGMKNAGTPWVIKSSRTLSLVLHVLKLKRLSIEAKPKLEWELMTRSFRAALRDAAPGLEVLRLRGIATSAAQELFSMISQAEGLKSLSISYQMRRRMITNLTLAPNWLPQLRALAFSDHYTSAQFARALSTSQLDFSNLRSLSFSGLDSPAISAFLKALPQENVVESLRIWYPISFQALREHEVLGIPSLPRLKTLRVRAPFGLLIFQQILEECTNTDLEEITFEGHATVLRQAPQFESEQWARFVSAVRQSPVTRVQFLVSGQIGLESSVQRYRSIVEEALALVGGEDAVSVQDLWHRNSAYLSVHICGGALD</sequence>
<organism evidence="2 3">
    <name type="scientific">Mycena metata</name>
    <dbReference type="NCBI Taxonomy" id="1033252"/>
    <lineage>
        <taxon>Eukaryota</taxon>
        <taxon>Fungi</taxon>
        <taxon>Dikarya</taxon>
        <taxon>Basidiomycota</taxon>
        <taxon>Agaricomycotina</taxon>
        <taxon>Agaricomycetes</taxon>
        <taxon>Agaricomycetidae</taxon>
        <taxon>Agaricales</taxon>
        <taxon>Marasmiineae</taxon>
        <taxon>Mycenaceae</taxon>
        <taxon>Mycena</taxon>
    </lineage>
</organism>
<reference evidence="2" key="1">
    <citation type="submission" date="2023-03" db="EMBL/GenBank/DDBJ databases">
        <title>Massive genome expansion in bonnet fungi (Mycena s.s.) driven by repeated elements and novel gene families across ecological guilds.</title>
        <authorList>
            <consortium name="Lawrence Berkeley National Laboratory"/>
            <person name="Harder C.B."/>
            <person name="Miyauchi S."/>
            <person name="Viragh M."/>
            <person name="Kuo A."/>
            <person name="Thoen E."/>
            <person name="Andreopoulos B."/>
            <person name="Lu D."/>
            <person name="Skrede I."/>
            <person name="Drula E."/>
            <person name="Henrissat B."/>
            <person name="Morin E."/>
            <person name="Kohler A."/>
            <person name="Barry K."/>
            <person name="LaButti K."/>
            <person name="Morin E."/>
            <person name="Salamov A."/>
            <person name="Lipzen A."/>
            <person name="Mereny Z."/>
            <person name="Hegedus B."/>
            <person name="Baldrian P."/>
            <person name="Stursova M."/>
            <person name="Weitz H."/>
            <person name="Taylor A."/>
            <person name="Grigoriev I.V."/>
            <person name="Nagy L.G."/>
            <person name="Martin F."/>
            <person name="Kauserud H."/>
        </authorList>
    </citation>
    <scope>NUCLEOTIDE SEQUENCE</scope>
    <source>
        <strain evidence="2">CBHHK182m</strain>
    </source>
</reference>
<gene>
    <name evidence="2" type="ORF">B0H16DRAFT_1448827</name>
</gene>
<dbReference type="PROSITE" id="PS50181">
    <property type="entry name" value="FBOX"/>
    <property type="match status" value="1"/>
</dbReference>
<dbReference type="SUPFAM" id="SSF52047">
    <property type="entry name" value="RNI-like"/>
    <property type="match status" value="1"/>
</dbReference>
<dbReference type="EMBL" id="JARKIB010000007">
    <property type="protein sequence ID" value="KAJ7778161.1"/>
    <property type="molecule type" value="Genomic_DNA"/>
</dbReference>
<evidence type="ECO:0000313" key="3">
    <source>
        <dbReference type="Proteomes" id="UP001215598"/>
    </source>
</evidence>
<dbReference type="Gene3D" id="3.80.10.10">
    <property type="entry name" value="Ribonuclease Inhibitor"/>
    <property type="match status" value="1"/>
</dbReference>
<dbReference type="Pfam" id="PF00646">
    <property type="entry name" value="F-box"/>
    <property type="match status" value="1"/>
</dbReference>
<evidence type="ECO:0000259" key="1">
    <source>
        <dbReference type="PROSITE" id="PS50181"/>
    </source>
</evidence>
<dbReference type="InterPro" id="IPR001810">
    <property type="entry name" value="F-box_dom"/>
</dbReference>
<dbReference type="Proteomes" id="UP001215598">
    <property type="component" value="Unassembled WGS sequence"/>
</dbReference>
<name>A0AAD7K4D2_9AGAR</name>
<proteinExistence type="predicted"/>
<accession>A0AAD7K4D2</accession>
<keyword evidence="3" id="KW-1185">Reference proteome</keyword>
<protein>
    <recommendedName>
        <fullName evidence="1">F-box domain-containing protein</fullName>
    </recommendedName>
</protein>
<dbReference type="AlphaFoldDB" id="A0AAD7K4D2"/>
<feature type="domain" description="F-box" evidence="1">
    <location>
        <begin position="1"/>
        <end position="45"/>
    </location>
</feature>
<dbReference type="InterPro" id="IPR032675">
    <property type="entry name" value="LRR_dom_sf"/>
</dbReference>
<comment type="caution">
    <text evidence="2">The sequence shown here is derived from an EMBL/GenBank/DDBJ whole genome shotgun (WGS) entry which is preliminary data.</text>
</comment>
<evidence type="ECO:0000313" key="2">
    <source>
        <dbReference type="EMBL" id="KAJ7778161.1"/>
    </source>
</evidence>